<dbReference type="Pfam" id="PF06477">
    <property type="entry name" value="DUF1091"/>
    <property type="match status" value="1"/>
</dbReference>
<dbReference type="PANTHER" id="PTHR20898">
    <property type="entry name" value="DAEDALUS ON 3-RELATED-RELATED"/>
    <property type="match status" value="1"/>
</dbReference>
<dbReference type="EMBL" id="UFQT01001354">
    <property type="protein sequence ID" value="SSX30173.1"/>
    <property type="molecule type" value="Genomic_DNA"/>
</dbReference>
<dbReference type="AlphaFoldDB" id="A0A336MMW9"/>
<reference evidence="2" key="2">
    <citation type="submission" date="2018-07" db="EMBL/GenBank/DDBJ databases">
        <authorList>
            <person name="Quirk P.G."/>
            <person name="Krulwich T.A."/>
        </authorList>
    </citation>
    <scope>NUCLEOTIDE SEQUENCE</scope>
</reference>
<dbReference type="VEuPathDB" id="VectorBase:CSON002149"/>
<name>A0A336MMW9_CULSO</name>
<reference evidence="1" key="1">
    <citation type="submission" date="2018-04" db="EMBL/GenBank/DDBJ databases">
        <authorList>
            <person name="Go L.Y."/>
            <person name="Mitchell J.A."/>
        </authorList>
    </citation>
    <scope>NUCLEOTIDE SEQUENCE</scope>
    <source>
        <tissue evidence="1">Whole organism</tissue>
    </source>
</reference>
<evidence type="ECO:0000313" key="1">
    <source>
        <dbReference type="EMBL" id="SSX10487.1"/>
    </source>
</evidence>
<evidence type="ECO:0000313" key="2">
    <source>
        <dbReference type="EMBL" id="SSX30173.1"/>
    </source>
</evidence>
<dbReference type="PANTHER" id="PTHR20898:SF0">
    <property type="entry name" value="DAEDALUS ON 3-RELATED"/>
    <property type="match status" value="1"/>
</dbReference>
<protein>
    <submittedName>
        <fullName evidence="2">CSON002149 protein</fullName>
    </submittedName>
</protein>
<organism evidence="2">
    <name type="scientific">Culicoides sonorensis</name>
    <name type="common">Biting midge</name>
    <dbReference type="NCBI Taxonomy" id="179676"/>
    <lineage>
        <taxon>Eukaryota</taxon>
        <taxon>Metazoa</taxon>
        <taxon>Ecdysozoa</taxon>
        <taxon>Arthropoda</taxon>
        <taxon>Hexapoda</taxon>
        <taxon>Insecta</taxon>
        <taxon>Pterygota</taxon>
        <taxon>Neoptera</taxon>
        <taxon>Endopterygota</taxon>
        <taxon>Diptera</taxon>
        <taxon>Nematocera</taxon>
        <taxon>Chironomoidea</taxon>
        <taxon>Ceratopogonidae</taxon>
        <taxon>Ceratopogoninae</taxon>
        <taxon>Culicoides</taxon>
        <taxon>Monoculicoides</taxon>
    </lineage>
</organism>
<accession>A0A336MMW9</accession>
<proteinExistence type="predicted"/>
<sequence length="201" mass="22918">MDLKIATILILKFSFSFLVQATFDIYFKSLKCGKPDPTYAKVERCQIKAERGKKGVFYINITHPQPVTKDRNIWIHGRIFYKTSTGALYPYMVDAKAEVCEIYKFFDSTNPLMKMIVKVGMKAGTREFVNQVRKGCPIKGPIVADGFDPNAVKDYLPPIVPEGIFKIVLRAYEPRTNHTMMDGHMYVELKSHGISDRIKIG</sequence>
<gene>
    <name evidence="2" type="primary">CSON002149</name>
</gene>
<dbReference type="EMBL" id="UFQS01001354">
    <property type="protein sequence ID" value="SSX10487.1"/>
    <property type="molecule type" value="Genomic_DNA"/>
</dbReference>
<dbReference type="InterPro" id="IPR010512">
    <property type="entry name" value="DUF1091"/>
</dbReference>